<comment type="caution">
    <text evidence="11">The sequence shown here is derived from an EMBL/GenBank/DDBJ whole genome shotgun (WGS) entry which is preliminary data.</text>
</comment>
<feature type="domain" description="Acyltransferase 3" evidence="9">
    <location>
        <begin position="19"/>
        <end position="340"/>
    </location>
</feature>
<feature type="transmembrane region" description="Helical" evidence="8">
    <location>
        <begin position="290"/>
        <end position="309"/>
    </location>
</feature>
<accession>A0A2S5KSK2</accession>
<evidence type="ECO:0000256" key="7">
    <source>
        <dbReference type="ARBA" id="ARBA00023315"/>
    </source>
</evidence>
<evidence type="ECO:0000256" key="5">
    <source>
        <dbReference type="ARBA" id="ARBA00022989"/>
    </source>
</evidence>
<evidence type="ECO:0000313" key="12">
    <source>
        <dbReference type="Proteomes" id="UP000238196"/>
    </source>
</evidence>
<organism evidence="11 12">
    <name type="scientific">Proteobacteria bacterium 228</name>
    <dbReference type="NCBI Taxonomy" id="2083153"/>
    <lineage>
        <taxon>Bacteria</taxon>
        <taxon>Pseudomonadati</taxon>
        <taxon>Pseudomonadota</taxon>
    </lineage>
</organism>
<feature type="transmembrane region" description="Helical" evidence="8">
    <location>
        <begin position="110"/>
        <end position="129"/>
    </location>
</feature>
<reference evidence="11 12" key="1">
    <citation type="submission" date="2018-02" db="EMBL/GenBank/DDBJ databases">
        <title>novel marine gammaproteobacteria from coastal saline agro ecosystem.</title>
        <authorList>
            <person name="Krishnan R."/>
            <person name="Ramesh Kumar N."/>
        </authorList>
    </citation>
    <scope>NUCLEOTIDE SEQUENCE [LARGE SCALE GENOMIC DNA]</scope>
    <source>
        <strain evidence="11 12">228</strain>
    </source>
</reference>
<dbReference type="GO" id="GO:0016788">
    <property type="term" value="F:hydrolase activity, acting on ester bonds"/>
    <property type="evidence" value="ECO:0007669"/>
    <property type="project" value="UniProtKB-ARBA"/>
</dbReference>
<dbReference type="Pfam" id="PF01757">
    <property type="entry name" value="Acyl_transf_3"/>
    <property type="match status" value="1"/>
</dbReference>
<feature type="transmembrane region" description="Helical" evidence="8">
    <location>
        <begin position="85"/>
        <end position="104"/>
    </location>
</feature>
<dbReference type="SUPFAM" id="SSF52266">
    <property type="entry name" value="SGNH hydrolase"/>
    <property type="match status" value="1"/>
</dbReference>
<keyword evidence="6 8" id="KW-0472">Membrane</keyword>
<feature type="domain" description="SGNH" evidence="10">
    <location>
        <begin position="409"/>
        <end position="629"/>
    </location>
</feature>
<feature type="transmembrane region" description="Helical" evidence="8">
    <location>
        <begin position="44"/>
        <end position="64"/>
    </location>
</feature>
<keyword evidence="2" id="KW-1003">Cell membrane</keyword>
<feature type="transmembrane region" description="Helical" evidence="8">
    <location>
        <begin position="321"/>
        <end position="342"/>
    </location>
</feature>
<dbReference type="Pfam" id="PF19040">
    <property type="entry name" value="SGNH"/>
    <property type="match status" value="1"/>
</dbReference>
<dbReference type="InterPro" id="IPR002656">
    <property type="entry name" value="Acyl_transf_3_dom"/>
</dbReference>
<dbReference type="PANTHER" id="PTHR23028">
    <property type="entry name" value="ACETYLTRANSFERASE"/>
    <property type="match status" value="1"/>
</dbReference>
<dbReference type="InterPro" id="IPR043968">
    <property type="entry name" value="SGNH"/>
</dbReference>
<dbReference type="InterPro" id="IPR036514">
    <property type="entry name" value="SGNH_hydro_sf"/>
</dbReference>
<gene>
    <name evidence="11" type="ORF">C4K68_09015</name>
</gene>
<evidence type="ECO:0000259" key="9">
    <source>
        <dbReference type="Pfam" id="PF01757"/>
    </source>
</evidence>
<dbReference type="AlphaFoldDB" id="A0A2S5KSK2"/>
<evidence type="ECO:0000256" key="4">
    <source>
        <dbReference type="ARBA" id="ARBA00022692"/>
    </source>
</evidence>
<keyword evidence="4 8" id="KW-0812">Transmembrane</keyword>
<keyword evidence="3" id="KW-0808">Transferase</keyword>
<evidence type="ECO:0000256" key="3">
    <source>
        <dbReference type="ARBA" id="ARBA00022679"/>
    </source>
</evidence>
<dbReference type="GO" id="GO:0005886">
    <property type="term" value="C:plasma membrane"/>
    <property type="evidence" value="ECO:0007669"/>
    <property type="project" value="UniProtKB-SubCell"/>
</dbReference>
<dbReference type="PANTHER" id="PTHR23028:SF53">
    <property type="entry name" value="ACYL_TRANSF_3 DOMAIN-CONTAINING PROTEIN"/>
    <property type="match status" value="1"/>
</dbReference>
<evidence type="ECO:0000256" key="2">
    <source>
        <dbReference type="ARBA" id="ARBA00022475"/>
    </source>
</evidence>
<dbReference type="Proteomes" id="UP000238196">
    <property type="component" value="Unassembled WGS sequence"/>
</dbReference>
<evidence type="ECO:0000256" key="1">
    <source>
        <dbReference type="ARBA" id="ARBA00004651"/>
    </source>
</evidence>
<protein>
    <submittedName>
        <fullName evidence="11">Acyltransferase</fullName>
    </submittedName>
</protein>
<dbReference type="OrthoDB" id="9767863at2"/>
<feature type="transmembrane region" description="Helical" evidence="8">
    <location>
        <begin position="235"/>
        <end position="252"/>
    </location>
</feature>
<keyword evidence="5 8" id="KW-1133">Transmembrane helix</keyword>
<proteinExistence type="predicted"/>
<evidence type="ECO:0000256" key="8">
    <source>
        <dbReference type="SAM" id="Phobius"/>
    </source>
</evidence>
<feature type="transmembrane region" description="Helical" evidence="8">
    <location>
        <begin position="258"/>
        <end position="278"/>
    </location>
</feature>
<comment type="subcellular location">
    <subcellularLocation>
        <location evidence="1">Cell membrane</location>
        <topology evidence="1">Multi-pass membrane protein</topology>
    </subcellularLocation>
</comment>
<dbReference type="GO" id="GO:0009103">
    <property type="term" value="P:lipopolysaccharide biosynthetic process"/>
    <property type="evidence" value="ECO:0007669"/>
    <property type="project" value="TreeGrafter"/>
</dbReference>
<evidence type="ECO:0000313" key="11">
    <source>
        <dbReference type="EMBL" id="PPC77710.1"/>
    </source>
</evidence>
<dbReference type="InterPro" id="IPR050879">
    <property type="entry name" value="Acyltransferase_3"/>
</dbReference>
<evidence type="ECO:0000259" key="10">
    <source>
        <dbReference type="Pfam" id="PF19040"/>
    </source>
</evidence>
<keyword evidence="7 11" id="KW-0012">Acyltransferase</keyword>
<dbReference type="GO" id="GO:0016747">
    <property type="term" value="F:acyltransferase activity, transferring groups other than amino-acyl groups"/>
    <property type="evidence" value="ECO:0007669"/>
    <property type="project" value="InterPro"/>
</dbReference>
<feature type="transmembrane region" description="Helical" evidence="8">
    <location>
        <begin position="363"/>
        <end position="383"/>
    </location>
</feature>
<dbReference type="Gene3D" id="3.40.50.1110">
    <property type="entry name" value="SGNH hydrolase"/>
    <property type="match status" value="1"/>
</dbReference>
<sequence>MMQPSTAARTSTIPSYRPDIDGLRAIAVLAVLIHHLQGSWLPGGFVGVDIFFVISGYLITSLLYKDISNGQFSLRQFYKRRINRIAPALFCVIFVSSVAAAFLLSPTDLIRMAWNAVTAFVGFSNVYIWTEYGNYFSAGANEAPLLHTWSLGVEEQFYMIWPLLLYFGIKLTRRWTLPVLALLTLGAILLSDYATARYASASYYLLPTRFFELMMGAWLAIATPRLALSQAWLRHALRLLGLLMIGYSLFFIDKFTPFPGLFAVIPCAGTLLLIWAGINDSQPPLLASRPLVGLGLISYSLYLWHWPLIAYCNYLYLPTTGINAVLIVIVALLLSWLTWRYVETPFRRHQSQLSFGRVFSRRFVLPAAVLAGVSALYVGSHGLPQRFDQQVMAMEQNLATRPNELRSACHVPNALYATQPDPSCLLGATDKPVTGILIGDSFANHSTAMLDLMAKADGIALMDYTMDGCSPILDQYGADTSIYEQHCQARNQFVYDYLEKHHFDYVVLGSAWPDSDKIVPRIEESLRRIQKTGAKLIVIQTNEHIEHAATCPIRKEMFGLKTDCSVENVPTRQYWTQIRQDIPGIHFIDPNQAICNEQRCSPVLGQTLLYRDEFHLNNDGSRAIGERLLQEGITLLRPQQQVSLNQQ</sequence>
<feature type="transmembrane region" description="Helical" evidence="8">
    <location>
        <begin position="175"/>
        <end position="195"/>
    </location>
</feature>
<evidence type="ECO:0000256" key="6">
    <source>
        <dbReference type="ARBA" id="ARBA00023136"/>
    </source>
</evidence>
<name>A0A2S5KSK2_9PROT</name>
<feature type="transmembrane region" description="Helical" evidence="8">
    <location>
        <begin position="201"/>
        <end position="223"/>
    </location>
</feature>
<dbReference type="EMBL" id="PRLP01000027">
    <property type="protein sequence ID" value="PPC77710.1"/>
    <property type="molecule type" value="Genomic_DNA"/>
</dbReference>